<dbReference type="RefSeq" id="WP_058243852.1">
    <property type="nucleotide sequence ID" value="NZ_CYSB01000009.1"/>
</dbReference>
<keyword evidence="2" id="KW-0378">Hydrolase</keyword>
<name>A0A0P1FUJ5_9RHOB</name>
<dbReference type="InterPro" id="IPR036138">
    <property type="entry name" value="PBP_dimer_sf"/>
</dbReference>
<evidence type="ECO:0000259" key="5">
    <source>
        <dbReference type="Pfam" id="PF00905"/>
    </source>
</evidence>
<evidence type="ECO:0000313" key="9">
    <source>
        <dbReference type="Proteomes" id="UP000051086"/>
    </source>
</evidence>
<dbReference type="Pfam" id="PF03717">
    <property type="entry name" value="PBP_dimer"/>
    <property type="match status" value="1"/>
</dbReference>
<sequence>MIRTPLRPLAQILEARRLGENPDAIERENIRQRHEDMRDRARSRAEGRLLVLGLFFACAFMAVGGRMATLAATEPSEPRANASGSSIVAQRADIVDRQGRILATNLETFSLYAVPPDMIEPEHAATELARIFPELEKEKLLNAFTGKKKFLWVRKTLSPEQKQAVHDIGEPGLLFGPREMRLYPNGRLAAHVMGGTTFGREGVQAAEVVGVAGIERLFDKELRSLANDGQALELALDLTVQAAAERVLYGGMKLMNAKGAASILLDVHTGEIISMVSLPDFDPNDRPRPLVEGNASDSPLFNRVVQGVYELGSTYKIFAAAQAMELGLANPDTVFDTRGPLRWGKHKIRDFRNYGNELSLTKIIVKSSNIGTARVAQQIGTERQKDFLGRLGLLQATPVELTEASGGKPLLPKNWSELSTMTISYGHGISATPMHLAAAYAAIANGGTVVKPTLLKQDGPQNGERVMSAAVAAASRTMLRKVVTEGTASFGEVAGYAVGGKTGTADKPKEQGGGYYEDKVIATFASIFPAHDPKYVLVVTLDEPVETSGEEPRRTAGWTAVPVAAEMIRRVAPLLGMRPEIEPTPLADITLTSN</sequence>
<dbReference type="Gene3D" id="3.90.1310.10">
    <property type="entry name" value="Penicillin-binding protein 2a (Domain 2)"/>
    <property type="match status" value="1"/>
</dbReference>
<dbReference type="Proteomes" id="UP000051086">
    <property type="component" value="Unassembled WGS sequence"/>
</dbReference>
<dbReference type="PANTHER" id="PTHR30627">
    <property type="entry name" value="PEPTIDOGLYCAN D,D-TRANSPEPTIDASE"/>
    <property type="match status" value="1"/>
</dbReference>
<reference evidence="8 10" key="1">
    <citation type="submission" date="2015-09" db="EMBL/GenBank/DDBJ databases">
        <authorList>
            <consortium name="Swine Surveillance"/>
        </authorList>
    </citation>
    <scope>NUCLEOTIDE SEQUENCE [LARGE SCALE GENOMIC DNA]</scope>
    <source>
        <strain evidence="8 10">5120</strain>
    </source>
</reference>
<dbReference type="Pfam" id="PF00905">
    <property type="entry name" value="Transpeptidase"/>
    <property type="match status" value="1"/>
</dbReference>
<evidence type="ECO:0000256" key="4">
    <source>
        <dbReference type="SAM" id="Phobius"/>
    </source>
</evidence>
<dbReference type="InterPro" id="IPR001460">
    <property type="entry name" value="PCN-bd_Tpept"/>
</dbReference>
<feature type="domain" description="Penicillin-binding protein transpeptidase" evidence="5">
    <location>
        <begin position="263"/>
        <end position="546"/>
    </location>
</feature>
<evidence type="ECO:0000259" key="6">
    <source>
        <dbReference type="Pfam" id="PF03717"/>
    </source>
</evidence>
<evidence type="ECO:0000256" key="2">
    <source>
        <dbReference type="ARBA" id="ARBA00022645"/>
    </source>
</evidence>
<keyword evidence="4" id="KW-0812">Transmembrane</keyword>
<dbReference type="EMBL" id="CYSB01000009">
    <property type="protein sequence ID" value="CUH63754.1"/>
    <property type="molecule type" value="Genomic_DNA"/>
</dbReference>
<organism evidence="8 10">
    <name type="scientific">Thalassovita autumnalis</name>
    <dbReference type="NCBI Taxonomy" id="2072972"/>
    <lineage>
        <taxon>Bacteria</taxon>
        <taxon>Pseudomonadati</taxon>
        <taxon>Pseudomonadota</taxon>
        <taxon>Alphaproteobacteria</taxon>
        <taxon>Rhodobacterales</taxon>
        <taxon>Roseobacteraceae</taxon>
        <taxon>Thalassovita</taxon>
    </lineage>
</organism>
<dbReference type="GO" id="GO:0005886">
    <property type="term" value="C:plasma membrane"/>
    <property type="evidence" value="ECO:0007669"/>
    <property type="project" value="TreeGrafter"/>
</dbReference>
<dbReference type="GO" id="GO:0004180">
    <property type="term" value="F:carboxypeptidase activity"/>
    <property type="evidence" value="ECO:0007669"/>
    <property type="project" value="UniProtKB-KW"/>
</dbReference>
<reference evidence="7 9" key="2">
    <citation type="submission" date="2015-09" db="EMBL/GenBank/DDBJ databases">
        <authorList>
            <person name="Rodrigo-Torres L."/>
            <person name="Arahal D.R."/>
        </authorList>
    </citation>
    <scope>NUCLEOTIDE SEQUENCE [LARGE SCALE GENOMIC DNA]</scope>
    <source>
        <strain evidence="7 9">CECT 5118</strain>
    </source>
</reference>
<dbReference type="PANTHER" id="PTHR30627:SF1">
    <property type="entry name" value="PEPTIDOGLYCAN D,D-TRANSPEPTIDASE FTSI"/>
    <property type="match status" value="1"/>
</dbReference>
<keyword evidence="2" id="KW-0121">Carboxypeptidase</keyword>
<proteinExistence type="predicted"/>
<keyword evidence="4" id="KW-1133">Transmembrane helix</keyword>
<keyword evidence="8" id="KW-0808">Transferase</keyword>
<dbReference type="GO" id="GO:0016757">
    <property type="term" value="F:glycosyltransferase activity"/>
    <property type="evidence" value="ECO:0007669"/>
    <property type="project" value="UniProtKB-KW"/>
</dbReference>
<dbReference type="GO" id="GO:0008658">
    <property type="term" value="F:penicillin binding"/>
    <property type="evidence" value="ECO:0007669"/>
    <property type="project" value="InterPro"/>
</dbReference>
<feature type="domain" description="Penicillin-binding protein dimerisation" evidence="6">
    <location>
        <begin position="87"/>
        <end position="223"/>
    </location>
</feature>
<accession>A0A0P1FUJ5</accession>
<keyword evidence="3 4" id="KW-0472">Membrane</keyword>
<protein>
    <submittedName>
        <fullName evidence="8">Peptidoglycan synthase FtsI</fullName>
        <ecNumber evidence="8">2.4.1.129</ecNumber>
    </submittedName>
</protein>
<dbReference type="Proteomes" id="UP000051887">
    <property type="component" value="Unassembled WGS sequence"/>
</dbReference>
<dbReference type="GO" id="GO:0071555">
    <property type="term" value="P:cell wall organization"/>
    <property type="evidence" value="ECO:0007669"/>
    <property type="project" value="TreeGrafter"/>
</dbReference>
<dbReference type="Gene3D" id="3.30.450.330">
    <property type="match status" value="1"/>
</dbReference>
<keyword evidence="8" id="KW-0328">Glycosyltransferase</keyword>
<evidence type="ECO:0000313" key="8">
    <source>
        <dbReference type="EMBL" id="CUH72671.1"/>
    </source>
</evidence>
<dbReference type="InterPro" id="IPR050515">
    <property type="entry name" value="Beta-lactam/transpept"/>
</dbReference>
<dbReference type="EMBL" id="CYSC01000034">
    <property type="protein sequence ID" value="CUH72671.1"/>
    <property type="molecule type" value="Genomic_DNA"/>
</dbReference>
<evidence type="ECO:0000256" key="1">
    <source>
        <dbReference type="ARBA" id="ARBA00004370"/>
    </source>
</evidence>
<evidence type="ECO:0000313" key="7">
    <source>
        <dbReference type="EMBL" id="CUH63754.1"/>
    </source>
</evidence>
<dbReference type="InterPro" id="IPR012338">
    <property type="entry name" value="Beta-lactam/transpept-like"/>
</dbReference>
<evidence type="ECO:0000256" key="3">
    <source>
        <dbReference type="ARBA" id="ARBA00023136"/>
    </source>
</evidence>
<keyword evidence="9" id="KW-1185">Reference proteome</keyword>
<dbReference type="InterPro" id="IPR005311">
    <property type="entry name" value="PBP_dimer"/>
</dbReference>
<dbReference type="SUPFAM" id="SSF56519">
    <property type="entry name" value="Penicillin binding protein dimerisation domain"/>
    <property type="match status" value="1"/>
</dbReference>
<dbReference type="SUPFAM" id="SSF56601">
    <property type="entry name" value="beta-lactamase/transpeptidase-like"/>
    <property type="match status" value="1"/>
</dbReference>
<gene>
    <name evidence="8" type="primary">ftsI</name>
    <name evidence="7" type="ORF">TL5118_00600</name>
    <name evidence="8" type="ORF">TL5120_02468</name>
</gene>
<evidence type="ECO:0000313" key="10">
    <source>
        <dbReference type="Proteomes" id="UP000051887"/>
    </source>
</evidence>
<feature type="transmembrane region" description="Helical" evidence="4">
    <location>
        <begin position="47"/>
        <end position="68"/>
    </location>
</feature>
<dbReference type="Gene3D" id="3.40.710.10">
    <property type="entry name" value="DD-peptidase/beta-lactamase superfamily"/>
    <property type="match status" value="1"/>
</dbReference>
<dbReference type="OrthoDB" id="9789078at2"/>
<dbReference type="EC" id="2.4.1.129" evidence="8"/>
<dbReference type="AlphaFoldDB" id="A0A0P1FUJ5"/>
<keyword evidence="2" id="KW-0645">Protease</keyword>
<comment type="subcellular location">
    <subcellularLocation>
        <location evidence="1">Membrane</location>
    </subcellularLocation>
</comment>